<feature type="binding site" evidence="13">
    <location>
        <position position="842"/>
    </location>
    <ligand>
        <name>ATP</name>
        <dbReference type="ChEBI" id="CHEBI:30616"/>
    </ligand>
</feature>
<comment type="cofactor">
    <cofactor evidence="14">
        <name>Mg(2+)</name>
        <dbReference type="ChEBI" id="CHEBI:18420"/>
    </cofactor>
</comment>
<dbReference type="PRINTS" id="PR00119">
    <property type="entry name" value="CATATPASE"/>
</dbReference>
<keyword evidence="5 13" id="KW-0547">Nucleotide-binding</keyword>
<dbReference type="PROSITE" id="PS00154">
    <property type="entry name" value="ATPASE_E1_E2"/>
    <property type="match status" value="1"/>
</dbReference>
<evidence type="ECO:0000259" key="17">
    <source>
        <dbReference type="Pfam" id="PF16209"/>
    </source>
</evidence>
<feature type="binding site" evidence="14">
    <location>
        <position position="868"/>
    </location>
    <ligand>
        <name>Mg(2+)</name>
        <dbReference type="ChEBI" id="CHEBI:18420"/>
    </ligand>
</feature>
<gene>
    <name evidence="20 21" type="primary">LOC110987735</name>
</gene>
<feature type="binding site" evidence="13">
    <location>
        <position position="545"/>
    </location>
    <ligand>
        <name>ATP</name>
        <dbReference type="ChEBI" id="CHEBI:30616"/>
    </ligand>
</feature>
<reference evidence="20 21" key="1">
    <citation type="submission" date="2025-04" db="UniProtKB">
        <authorList>
            <consortium name="RefSeq"/>
        </authorList>
    </citation>
    <scope>IDENTIFICATION</scope>
</reference>
<dbReference type="RefSeq" id="XP_022106449.1">
    <property type="nucleotide sequence ID" value="XM_022250757.1"/>
</dbReference>
<feature type="transmembrane region" description="Helical" evidence="15">
    <location>
        <begin position="1119"/>
        <end position="1137"/>
    </location>
</feature>
<feature type="transmembrane region" description="Helical" evidence="15">
    <location>
        <begin position="1077"/>
        <end position="1099"/>
    </location>
</feature>
<evidence type="ECO:0000256" key="5">
    <source>
        <dbReference type="ARBA" id="ARBA00022741"/>
    </source>
</evidence>
<dbReference type="SUPFAM" id="SSF81660">
    <property type="entry name" value="Metal cation-transporting ATPase, ATP-binding domain N"/>
    <property type="match status" value="1"/>
</dbReference>
<feature type="binding site" evidence="13">
    <location>
        <position position="586"/>
    </location>
    <ligand>
        <name>ATP</name>
        <dbReference type="ChEBI" id="CHEBI:30616"/>
    </ligand>
</feature>
<evidence type="ECO:0000313" key="19">
    <source>
        <dbReference type="Proteomes" id="UP000694845"/>
    </source>
</evidence>
<dbReference type="FunFam" id="3.40.1110.10:FF:000188">
    <property type="entry name" value="Phospholipid-transporting ATPase"/>
    <property type="match status" value="1"/>
</dbReference>
<organism evidence="19 20">
    <name type="scientific">Acanthaster planci</name>
    <name type="common">Crown-of-thorns starfish</name>
    <dbReference type="NCBI Taxonomy" id="133434"/>
    <lineage>
        <taxon>Eukaryota</taxon>
        <taxon>Metazoa</taxon>
        <taxon>Echinodermata</taxon>
        <taxon>Eleutherozoa</taxon>
        <taxon>Asterozoa</taxon>
        <taxon>Asteroidea</taxon>
        <taxon>Valvatacea</taxon>
        <taxon>Valvatida</taxon>
        <taxon>Acanthasteridae</taxon>
        <taxon>Acanthaster</taxon>
    </lineage>
</organism>
<dbReference type="InterPro" id="IPR032631">
    <property type="entry name" value="P-type_ATPase_N"/>
</dbReference>
<dbReference type="Gene3D" id="2.70.150.10">
    <property type="entry name" value="Calcium-transporting ATPase, cytoplasmic transduction domain A"/>
    <property type="match status" value="1"/>
</dbReference>
<name>A0A8B7ZLX0_ACAPL</name>
<evidence type="ECO:0000256" key="1">
    <source>
        <dbReference type="ARBA" id="ARBA00004141"/>
    </source>
</evidence>
<evidence type="ECO:0000313" key="20">
    <source>
        <dbReference type="RefSeq" id="XP_022106449.1"/>
    </source>
</evidence>
<keyword evidence="7 14" id="KW-0460">Magnesium</keyword>
<dbReference type="InterPro" id="IPR006539">
    <property type="entry name" value="P-type_ATPase_IV"/>
</dbReference>
<evidence type="ECO:0000256" key="9">
    <source>
        <dbReference type="ARBA" id="ARBA00022989"/>
    </source>
</evidence>
<keyword evidence="9 15" id="KW-1133">Transmembrane helix</keyword>
<dbReference type="GO" id="GO:0140326">
    <property type="term" value="F:ATPase-coupled intramembrane lipid transporter activity"/>
    <property type="evidence" value="ECO:0007669"/>
    <property type="project" value="UniProtKB-EC"/>
</dbReference>
<dbReference type="PANTHER" id="PTHR24092">
    <property type="entry name" value="PROBABLE PHOSPHOLIPID-TRANSPORTING ATPASE"/>
    <property type="match status" value="1"/>
</dbReference>
<feature type="transmembrane region" description="Helical" evidence="15">
    <location>
        <begin position="370"/>
        <end position="394"/>
    </location>
</feature>
<keyword evidence="6 13" id="KW-0067">ATP-binding</keyword>
<feature type="binding site" evidence="13">
    <location>
        <position position="723"/>
    </location>
    <ligand>
        <name>ATP</name>
        <dbReference type="ChEBI" id="CHEBI:30616"/>
    </ligand>
</feature>
<dbReference type="NCBIfam" id="TIGR01652">
    <property type="entry name" value="ATPase-Plipid"/>
    <property type="match status" value="1"/>
</dbReference>
<dbReference type="InterPro" id="IPR023299">
    <property type="entry name" value="ATPase_P-typ_cyto_dom_N"/>
</dbReference>
<dbReference type="InterPro" id="IPR008250">
    <property type="entry name" value="ATPase_P-typ_transduc_dom_A_sf"/>
</dbReference>
<dbReference type="GeneID" id="110987735"/>
<feature type="binding site" evidence="13">
    <location>
        <position position="722"/>
    </location>
    <ligand>
        <name>ATP</name>
        <dbReference type="ChEBI" id="CHEBI:30616"/>
    </ligand>
</feature>
<dbReference type="Proteomes" id="UP000694845">
    <property type="component" value="Unplaced"/>
</dbReference>
<feature type="binding site" evidence="13">
    <location>
        <position position="608"/>
    </location>
    <ligand>
        <name>ATP</name>
        <dbReference type="ChEBI" id="CHEBI:30616"/>
    </ligand>
</feature>
<feature type="domain" description="P-type ATPase C-terminal" evidence="18">
    <location>
        <begin position="894"/>
        <end position="1147"/>
    </location>
</feature>
<dbReference type="GO" id="GO:0016887">
    <property type="term" value="F:ATP hydrolysis activity"/>
    <property type="evidence" value="ECO:0007669"/>
    <property type="project" value="InterPro"/>
</dbReference>
<evidence type="ECO:0000256" key="8">
    <source>
        <dbReference type="ARBA" id="ARBA00022967"/>
    </source>
</evidence>
<dbReference type="InterPro" id="IPR023298">
    <property type="entry name" value="ATPase_P-typ_TM_dom_sf"/>
</dbReference>
<feature type="transmembrane region" description="Helical" evidence="15">
    <location>
        <begin position="328"/>
        <end position="350"/>
    </location>
</feature>
<dbReference type="InterPro" id="IPR001757">
    <property type="entry name" value="P_typ_ATPase"/>
</dbReference>
<feature type="binding site" evidence="13">
    <location>
        <position position="724"/>
    </location>
    <ligand>
        <name>ATP</name>
        <dbReference type="ChEBI" id="CHEBI:30616"/>
    </ligand>
</feature>
<feature type="binding site" evidence="14">
    <location>
        <position position="444"/>
    </location>
    <ligand>
        <name>Mg(2+)</name>
        <dbReference type="ChEBI" id="CHEBI:18420"/>
    </ligand>
</feature>
<dbReference type="InterPro" id="IPR018303">
    <property type="entry name" value="ATPase_P-typ_P_site"/>
</dbReference>
<evidence type="ECO:0000259" key="18">
    <source>
        <dbReference type="Pfam" id="PF16212"/>
    </source>
</evidence>
<feature type="binding site" evidence="13">
    <location>
        <position position="642"/>
    </location>
    <ligand>
        <name>ATP</name>
        <dbReference type="ChEBI" id="CHEBI:30616"/>
    </ligand>
</feature>
<dbReference type="Pfam" id="PF13246">
    <property type="entry name" value="Cation_ATPase"/>
    <property type="match status" value="1"/>
</dbReference>
<dbReference type="EC" id="7.6.2.1" evidence="15"/>
<sequence>MGRPLAPSVQGYSTLEGINSSANQIFRRNEEKETERSLKANNREYNSQFRYANNYIRTSKYNILTFIPVNLFEQFLRIANFYFLVLFIMQLIGPISSLNPVTTGLPLVFVLAVTATKDGVDDFQRHRSDSLVNNRQTDILVENNTQRKSNLGLLGRRAKFEKLDKAQRGRYAKLTSTRWQDVQVGDIIRMENNEFVAADLLLLSSSEPHSLVYIETAELDGETNLKVRQALPETALLGEDLDRFKNFKAEVKCEPPNNKLDRFEGTLTWEGDSFPLSNDQILLRGCRLRNTKWCYGIVIFAGRDTKLMQNSGKSKFKRTSIDRMVNKLVLVIFLILFVLCLICSIACSVWEANYGDVFQAYLPWEYDSPAIIATLVFFSYVIVLNTLVPISLYVTVELIRMFQSLWISWDKAMYYAPKDTPAKARSTNLNEELGQIQYVFSDKTGTLTQNIMTFNKASIAGRKFGELKDENGDVIEITDQTPLVDFSKNNMYEPSFKFYDKSLPNAIDKGDRHCWLFFRLLSLCHTVMPEIIEGKLQYQAQSPDEAALVSAARNFGFVFKSRTPTTITLEVQGEVDKYELLHILDFNNVRKRMSVVVRQGRKIRLYCKGADNVILARLGEGNEQLVDITNQHLRDFAGEGLRTLCLAMKDVDEAYYQEWKRKHHAAATSLDDREAKLDELYEEIETNLTLLGATAIEDKLQDGVPTAIENLHKANIKLWVLTGDKQETAINIGYSCKLLTDEMNEMFIVNATEKDLAEQEIKNCLEKIRDVMGIKDKQELQDAAGDGDDISYHSKDEDELNDVYSFALVITGAALAFALGSKDIEQVFLEAACYCKTVICCRVTPLQKAQVVDLVKRYKKAVTLAIGDGANDVSMIKTAHIGVGISGQEGMQAVLSSDFSFAQFRYLERLLLVHGRWSYYRMSKFLSYFFYKNFAQTVGHFWFAFFCGFSAMTLYDEWYISAYNIIFTSLPVIALGIFDQDVSDKKSIEYPELYKPGQKSLFFNYVVFAKSLLQGTVTSLVLFFITYGALNGDLFPDAIPAHSQALFGCIIATMVVVVVNLKIALDTAYWNIITHIVIWGSIVFYLIFIFMFYSLPFYATFSAVFTYVGVPVMMFRLPSFYFSLVLVCTILLLPLMGKRAVQADVQPMLVDKVRLEQRREQQELKKARKKSLALRGFRTRGSVRDSMRSSAGLQHGGSSLRRPASTRSGYAFSHQEGFGEIIQKGVNMRDIKEEEQETEAKVC</sequence>
<feature type="transmembrane region" description="Helical" evidence="15">
    <location>
        <begin position="958"/>
        <end position="978"/>
    </location>
</feature>
<dbReference type="SFLD" id="SFLDS00003">
    <property type="entry name" value="Haloacid_Dehalogenase"/>
    <property type="match status" value="1"/>
</dbReference>
<feature type="binding site" evidence="14">
    <location>
        <position position="442"/>
    </location>
    <ligand>
        <name>Mg(2+)</name>
        <dbReference type="ChEBI" id="CHEBI:18420"/>
    </ligand>
</feature>
<dbReference type="OrthoDB" id="377733at2759"/>
<dbReference type="SFLD" id="SFLDF00027">
    <property type="entry name" value="p-type_atpase"/>
    <property type="match status" value="1"/>
</dbReference>
<evidence type="ECO:0000256" key="16">
    <source>
        <dbReference type="SAM" id="MobiDB-lite"/>
    </source>
</evidence>
<dbReference type="Pfam" id="PF16212">
    <property type="entry name" value="PhoLip_ATPase_C"/>
    <property type="match status" value="1"/>
</dbReference>
<keyword evidence="3 15" id="KW-0812">Transmembrane</keyword>
<feature type="transmembrane region" description="Helical" evidence="15">
    <location>
        <begin position="98"/>
        <end position="116"/>
    </location>
</feature>
<feature type="binding site" evidence="13">
    <location>
        <position position="442"/>
    </location>
    <ligand>
        <name>ATP</name>
        <dbReference type="ChEBI" id="CHEBI:30616"/>
    </ligand>
</feature>
<dbReference type="GO" id="GO:0045332">
    <property type="term" value="P:phospholipid translocation"/>
    <property type="evidence" value="ECO:0007669"/>
    <property type="project" value="TreeGrafter"/>
</dbReference>
<dbReference type="FunFam" id="3.40.50.1000:FF:000001">
    <property type="entry name" value="Phospholipid-transporting ATPase IC"/>
    <property type="match status" value="1"/>
</dbReference>
<feature type="region of interest" description="Disordered" evidence="16">
    <location>
        <begin position="1180"/>
        <end position="1206"/>
    </location>
</feature>
<dbReference type="GO" id="GO:0005802">
    <property type="term" value="C:trans-Golgi network"/>
    <property type="evidence" value="ECO:0007669"/>
    <property type="project" value="TreeGrafter"/>
</dbReference>
<proteinExistence type="inferred from homology"/>
<dbReference type="Pfam" id="PF16209">
    <property type="entry name" value="PhoLip_ATPase_N"/>
    <property type="match status" value="1"/>
</dbReference>
<dbReference type="CDD" id="cd02073">
    <property type="entry name" value="P-type_ATPase_APLT_Dnf-like"/>
    <property type="match status" value="1"/>
</dbReference>
<evidence type="ECO:0000256" key="14">
    <source>
        <dbReference type="PIRSR" id="PIRSR606539-3"/>
    </source>
</evidence>
<feature type="domain" description="P-type ATPase N-terminal" evidence="17">
    <location>
        <begin position="39"/>
        <end position="103"/>
    </location>
</feature>
<evidence type="ECO:0000256" key="2">
    <source>
        <dbReference type="ARBA" id="ARBA00008109"/>
    </source>
</evidence>
<dbReference type="PANTHER" id="PTHR24092:SF190">
    <property type="entry name" value="PHOSPHOLIPID-TRANSPORTING ATPASE"/>
    <property type="match status" value="1"/>
</dbReference>
<comment type="similarity">
    <text evidence="2 15">Belongs to the cation transport ATPase (P-type) (TC 3.A.3) family. Type IV subfamily.</text>
</comment>
<feature type="transmembrane region" description="Helical" evidence="15">
    <location>
        <begin position="1002"/>
        <end position="1025"/>
    </location>
</feature>
<feature type="binding site" evidence="13">
    <location>
        <position position="848"/>
    </location>
    <ligand>
        <name>ATP</name>
        <dbReference type="ChEBI" id="CHEBI:30616"/>
    </ligand>
</feature>
<comment type="subcellular location">
    <subcellularLocation>
        <location evidence="1 15">Membrane</location>
        <topology evidence="1 15">Multi-pass membrane protein</topology>
    </subcellularLocation>
</comment>
<dbReference type="Gene3D" id="3.40.1110.10">
    <property type="entry name" value="Calcium-transporting ATPase, cytoplasmic domain N"/>
    <property type="match status" value="1"/>
</dbReference>
<evidence type="ECO:0000256" key="6">
    <source>
        <dbReference type="ARBA" id="ARBA00022840"/>
    </source>
</evidence>
<evidence type="ECO:0000256" key="15">
    <source>
        <dbReference type="RuleBase" id="RU362033"/>
    </source>
</evidence>
<dbReference type="GO" id="GO:0000287">
    <property type="term" value="F:magnesium ion binding"/>
    <property type="evidence" value="ECO:0007669"/>
    <property type="project" value="UniProtKB-UniRule"/>
</dbReference>
<dbReference type="SUPFAM" id="SSF56784">
    <property type="entry name" value="HAD-like"/>
    <property type="match status" value="1"/>
</dbReference>
<feature type="binding site" evidence="13">
    <location>
        <position position="871"/>
    </location>
    <ligand>
        <name>ATP</name>
        <dbReference type="ChEBI" id="CHEBI:30616"/>
    </ligand>
</feature>
<keyword evidence="10 15" id="KW-0472">Membrane</keyword>
<dbReference type="KEGG" id="aplc:110987735"/>
<accession>A0A8B7ZLX0</accession>
<evidence type="ECO:0000256" key="7">
    <source>
        <dbReference type="ARBA" id="ARBA00022842"/>
    </source>
</evidence>
<dbReference type="RefSeq" id="XP_022106458.1">
    <property type="nucleotide sequence ID" value="XM_022250766.1"/>
</dbReference>
<evidence type="ECO:0000256" key="4">
    <source>
        <dbReference type="ARBA" id="ARBA00022723"/>
    </source>
</evidence>
<dbReference type="SFLD" id="SFLDG00002">
    <property type="entry name" value="C1.7:_P-type_atpase_like"/>
    <property type="match status" value="1"/>
</dbReference>
<dbReference type="GO" id="GO:0007030">
    <property type="term" value="P:Golgi organization"/>
    <property type="evidence" value="ECO:0007669"/>
    <property type="project" value="TreeGrafter"/>
</dbReference>
<feature type="binding site" evidence="13">
    <location>
        <position position="444"/>
    </location>
    <ligand>
        <name>ATP</name>
        <dbReference type="ChEBI" id="CHEBI:30616"/>
    </ligand>
</feature>
<keyword evidence="4 14" id="KW-0479">Metal-binding</keyword>
<feature type="binding site" evidence="13">
    <location>
        <position position="443"/>
    </location>
    <ligand>
        <name>ATP</name>
        <dbReference type="ChEBI" id="CHEBI:30616"/>
    </ligand>
</feature>
<evidence type="ECO:0000256" key="13">
    <source>
        <dbReference type="PIRSR" id="PIRSR606539-2"/>
    </source>
</evidence>
<keyword evidence="8 15" id="KW-1278">Translocase</keyword>
<comment type="catalytic activity">
    <reaction evidence="11 15">
        <text>ATP + H2O + phospholipidSide 1 = ADP + phosphate + phospholipidSide 2.</text>
        <dbReference type="EC" id="7.6.2.1"/>
    </reaction>
</comment>
<feature type="binding site" evidence="13">
    <location>
        <position position="872"/>
    </location>
    <ligand>
        <name>ATP</name>
        <dbReference type="ChEBI" id="CHEBI:30616"/>
    </ligand>
</feature>
<dbReference type="AlphaFoldDB" id="A0A8B7ZLX0"/>
<protein>
    <recommendedName>
        <fullName evidence="15">Phospholipid-transporting ATPase</fullName>
        <ecNumber evidence="15">7.6.2.1</ecNumber>
    </recommendedName>
</protein>
<evidence type="ECO:0000256" key="12">
    <source>
        <dbReference type="PIRSR" id="PIRSR606539-1"/>
    </source>
</evidence>
<dbReference type="FunFam" id="3.40.50.1000:FF:000014">
    <property type="entry name" value="Phospholipid-transporting ATPase"/>
    <property type="match status" value="1"/>
</dbReference>
<dbReference type="GO" id="GO:0005886">
    <property type="term" value="C:plasma membrane"/>
    <property type="evidence" value="ECO:0007669"/>
    <property type="project" value="TreeGrafter"/>
</dbReference>
<dbReference type="SUPFAM" id="SSF81653">
    <property type="entry name" value="Calcium ATPase, transduction domain A"/>
    <property type="match status" value="1"/>
</dbReference>
<dbReference type="NCBIfam" id="TIGR01494">
    <property type="entry name" value="ATPase_P-type"/>
    <property type="match status" value="1"/>
</dbReference>
<feature type="active site" description="4-aspartylphosphate intermediate" evidence="12">
    <location>
        <position position="442"/>
    </location>
</feature>
<evidence type="ECO:0000256" key="3">
    <source>
        <dbReference type="ARBA" id="ARBA00022692"/>
    </source>
</evidence>
<dbReference type="InterPro" id="IPR044492">
    <property type="entry name" value="P_typ_ATPase_HD_dom"/>
</dbReference>
<feature type="transmembrane region" description="Helical" evidence="15">
    <location>
        <begin position="1045"/>
        <end position="1065"/>
    </location>
</feature>
<dbReference type="InterPro" id="IPR032630">
    <property type="entry name" value="P_typ_ATPase_c"/>
</dbReference>
<dbReference type="GO" id="GO:0005524">
    <property type="term" value="F:ATP binding"/>
    <property type="evidence" value="ECO:0007669"/>
    <property type="project" value="UniProtKB-UniRule"/>
</dbReference>
<dbReference type="Gene3D" id="3.40.50.1000">
    <property type="entry name" value="HAD superfamily/HAD-like"/>
    <property type="match status" value="1"/>
</dbReference>
<dbReference type="InterPro" id="IPR036412">
    <property type="entry name" value="HAD-like_sf"/>
</dbReference>
<feature type="transmembrane region" description="Helical" evidence="15">
    <location>
        <begin position="929"/>
        <end position="952"/>
    </location>
</feature>
<dbReference type="SUPFAM" id="SSF81665">
    <property type="entry name" value="Calcium ATPase, transmembrane domain M"/>
    <property type="match status" value="1"/>
</dbReference>
<evidence type="ECO:0000313" key="21">
    <source>
        <dbReference type="RefSeq" id="XP_022106458.1"/>
    </source>
</evidence>
<feature type="binding site" evidence="14">
    <location>
        <position position="872"/>
    </location>
    <ligand>
        <name>Mg(2+)</name>
        <dbReference type="ChEBI" id="CHEBI:18420"/>
    </ligand>
</feature>
<dbReference type="InterPro" id="IPR023214">
    <property type="entry name" value="HAD_sf"/>
</dbReference>
<evidence type="ECO:0000256" key="11">
    <source>
        <dbReference type="ARBA" id="ARBA00034036"/>
    </source>
</evidence>
<keyword evidence="19" id="KW-1185">Reference proteome</keyword>
<evidence type="ECO:0000256" key="10">
    <source>
        <dbReference type="ARBA" id="ARBA00023136"/>
    </source>
</evidence>